<evidence type="ECO:0000256" key="1">
    <source>
        <dbReference type="ARBA" id="ARBA00022723"/>
    </source>
</evidence>
<evidence type="ECO:0000256" key="6">
    <source>
        <dbReference type="SAM" id="MobiDB-lite"/>
    </source>
</evidence>
<dbReference type="InterPro" id="IPR047153">
    <property type="entry name" value="TRIM45/56/19-like"/>
</dbReference>
<dbReference type="GO" id="GO:0061630">
    <property type="term" value="F:ubiquitin protein ligase activity"/>
    <property type="evidence" value="ECO:0007669"/>
    <property type="project" value="TreeGrafter"/>
</dbReference>
<dbReference type="Pfam" id="PF00097">
    <property type="entry name" value="zf-C3HC4"/>
    <property type="match status" value="1"/>
</dbReference>
<accession>A0A8W8MCL8</accession>
<feature type="compositionally biased region" description="Basic and acidic residues" evidence="6">
    <location>
        <begin position="619"/>
        <end position="643"/>
    </location>
</feature>
<evidence type="ECO:0000256" key="4">
    <source>
        <dbReference type="PROSITE-ProRule" id="PRU00024"/>
    </source>
</evidence>
<keyword evidence="3" id="KW-0862">Zinc</keyword>
<organism evidence="9 10">
    <name type="scientific">Magallana gigas</name>
    <name type="common">Pacific oyster</name>
    <name type="synonym">Crassostrea gigas</name>
    <dbReference type="NCBI Taxonomy" id="29159"/>
    <lineage>
        <taxon>Eukaryota</taxon>
        <taxon>Metazoa</taxon>
        <taxon>Spiralia</taxon>
        <taxon>Lophotrochozoa</taxon>
        <taxon>Mollusca</taxon>
        <taxon>Bivalvia</taxon>
        <taxon>Autobranchia</taxon>
        <taxon>Pteriomorphia</taxon>
        <taxon>Ostreida</taxon>
        <taxon>Ostreoidea</taxon>
        <taxon>Ostreidae</taxon>
        <taxon>Magallana</taxon>
    </lineage>
</organism>
<dbReference type="EnsemblMetazoa" id="G32158.1">
    <property type="protein sequence ID" value="G32158.1:cds"/>
    <property type="gene ID" value="G32158"/>
</dbReference>
<keyword evidence="2 4" id="KW-0863">Zinc-finger</keyword>
<dbReference type="PROSITE" id="PS00518">
    <property type="entry name" value="ZF_RING_1"/>
    <property type="match status" value="1"/>
</dbReference>
<proteinExistence type="predicted"/>
<evidence type="ECO:0000256" key="5">
    <source>
        <dbReference type="SAM" id="Coils"/>
    </source>
</evidence>
<feature type="domain" description="B box-type" evidence="8">
    <location>
        <begin position="93"/>
        <end position="139"/>
    </location>
</feature>
<evidence type="ECO:0000256" key="2">
    <source>
        <dbReference type="ARBA" id="ARBA00022771"/>
    </source>
</evidence>
<evidence type="ECO:0008006" key="11">
    <source>
        <dbReference type="Google" id="ProtNLM"/>
    </source>
</evidence>
<dbReference type="OrthoDB" id="6265224at2759"/>
<dbReference type="PROSITE" id="PS50119">
    <property type="entry name" value="ZF_BBOX"/>
    <property type="match status" value="1"/>
</dbReference>
<evidence type="ECO:0000256" key="3">
    <source>
        <dbReference type="ARBA" id="ARBA00022833"/>
    </source>
</evidence>
<evidence type="ECO:0000313" key="10">
    <source>
        <dbReference type="Proteomes" id="UP000005408"/>
    </source>
</evidence>
<dbReference type="InterPro" id="IPR017907">
    <property type="entry name" value="Znf_RING_CS"/>
</dbReference>
<dbReference type="PANTHER" id="PTHR25462">
    <property type="entry name" value="BONUS, ISOFORM C-RELATED"/>
    <property type="match status" value="1"/>
</dbReference>
<dbReference type="InterPro" id="IPR000315">
    <property type="entry name" value="Znf_B-box"/>
</dbReference>
<dbReference type="Proteomes" id="UP000005408">
    <property type="component" value="Unassembled WGS sequence"/>
</dbReference>
<dbReference type="SMART" id="SM00184">
    <property type="entry name" value="RING"/>
    <property type="match status" value="1"/>
</dbReference>
<keyword evidence="10" id="KW-1185">Reference proteome</keyword>
<dbReference type="InterPro" id="IPR013083">
    <property type="entry name" value="Znf_RING/FYVE/PHD"/>
</dbReference>
<name>A0A8W8MCL8_MAGGI</name>
<protein>
    <recommendedName>
        <fullName evidence="11">Tripartite motif-containing protein 45</fullName>
    </recommendedName>
</protein>
<feature type="compositionally biased region" description="Basic and acidic residues" evidence="6">
    <location>
        <begin position="573"/>
        <end position="595"/>
    </location>
</feature>
<dbReference type="CDD" id="cd19757">
    <property type="entry name" value="Bbox1"/>
    <property type="match status" value="1"/>
</dbReference>
<dbReference type="InterPro" id="IPR001841">
    <property type="entry name" value="Znf_RING"/>
</dbReference>
<evidence type="ECO:0000259" key="8">
    <source>
        <dbReference type="PROSITE" id="PS50119"/>
    </source>
</evidence>
<dbReference type="Gene3D" id="3.30.160.60">
    <property type="entry name" value="Classic Zinc Finger"/>
    <property type="match status" value="1"/>
</dbReference>
<dbReference type="GO" id="GO:0008270">
    <property type="term" value="F:zinc ion binding"/>
    <property type="evidence" value="ECO:0007669"/>
    <property type="project" value="UniProtKB-KW"/>
</dbReference>
<feature type="region of interest" description="Disordered" evidence="6">
    <location>
        <begin position="497"/>
        <end position="558"/>
    </location>
</feature>
<dbReference type="Gene3D" id="3.30.40.10">
    <property type="entry name" value="Zinc/RING finger domain, C3HC4 (zinc finger)"/>
    <property type="match status" value="1"/>
</dbReference>
<feature type="region of interest" description="Disordered" evidence="6">
    <location>
        <begin position="571"/>
        <end position="662"/>
    </location>
</feature>
<keyword evidence="1" id="KW-0479">Metal-binding</keyword>
<keyword evidence="5" id="KW-0175">Coiled coil</keyword>
<feature type="coiled-coil region" evidence="5">
    <location>
        <begin position="265"/>
        <end position="292"/>
    </location>
</feature>
<evidence type="ECO:0000313" key="9">
    <source>
        <dbReference type="EnsemblMetazoa" id="G32158.1:cds"/>
    </source>
</evidence>
<dbReference type="PANTHER" id="PTHR25462:SF296">
    <property type="entry name" value="MEIOTIC P26, ISOFORM F"/>
    <property type="match status" value="1"/>
</dbReference>
<reference evidence="9" key="1">
    <citation type="submission" date="2022-08" db="UniProtKB">
        <authorList>
            <consortium name="EnsemblMetazoa"/>
        </authorList>
    </citation>
    <scope>IDENTIFICATION</scope>
    <source>
        <strain evidence="9">05x7-T-G4-1.051#20</strain>
    </source>
</reference>
<dbReference type="SUPFAM" id="SSF57850">
    <property type="entry name" value="RING/U-box"/>
    <property type="match status" value="1"/>
</dbReference>
<evidence type="ECO:0000259" key="7">
    <source>
        <dbReference type="PROSITE" id="PS50089"/>
    </source>
</evidence>
<dbReference type="InterPro" id="IPR018957">
    <property type="entry name" value="Znf_C3HC4_RING-type"/>
</dbReference>
<feature type="coiled-coil region" evidence="5">
    <location>
        <begin position="210"/>
        <end position="237"/>
    </location>
</feature>
<feature type="domain" description="RING-type" evidence="7">
    <location>
        <begin position="19"/>
        <end position="62"/>
    </location>
</feature>
<dbReference type="PROSITE" id="PS50089">
    <property type="entry name" value="ZF_RING_2"/>
    <property type="match status" value="1"/>
</dbReference>
<dbReference type="AlphaFoldDB" id="A0A8W8MCL8"/>
<sequence length="662" mass="75542">MAQSATTMEDEFSKMFLKCHKCNDEFKDENKHARLLPCLHSLCFDCLNKTKINDQLQCPTCEAKYFVNDVDRDCPRDNIRRDLVDFVKVKQATTTIQCSICPPSYASYRCKQCAQFLCSECKTRHSRVSATKSHTLIEITKLRQTLDLNDFCQQVNCNDHPENQLVMYCTNDTCQKPVCVSCAACINANESLDSVATAKRELIKKEKLPLKDVSTQLQQVIKDVKSEQEKVTHLKETNEKIITKTFDELEQIISTRRDDLKKTINDNASLKLNNLEAQGKQLSDRKLRIEESSKFTNQVLAHTNSQTFLQVFQTIHNRLKTLTESFFDKEPHEMATFGFHGKEIISEIKTDVKDMANMWSFSAFPPNSKIDVGEELEKNKSETFSVKLRDFENNMPFQENGLDITYMTIVLKDPSGKEIECDRKLKAGSTDELDVTVKPTMTGRHTLEVKVLGRVVDSKDFESKPAKVEERSDDSGFSLMEPDMVFESEERNISAEPLYARYPAVKPTPTKNENSSKDSPRRGQVTNAEERIIRNRGQPISAARTAVKSSPRDSTSAFNVDPFATLKAFVGYERQRQPEPERLKTLQENAKKEDSTTVFNSAHRPGSTPTTAQRTRGARKYERQKQPEPERLKKENAKKEPMRRAVSYSSVFFGKDNKKGSS</sequence>
<dbReference type="CDD" id="cd16449">
    <property type="entry name" value="RING-HC"/>
    <property type="match status" value="1"/>
</dbReference>